<evidence type="ECO:0000313" key="1">
    <source>
        <dbReference type="EMBL" id="KAF6160208.1"/>
    </source>
</evidence>
<keyword evidence="2" id="KW-1185">Reference proteome</keyword>
<reference evidence="1 2" key="1">
    <citation type="journal article" date="2020" name="IScience">
        <title>Genome Sequencing of the Endangered Kingdonia uniflora (Circaeasteraceae, Ranunculales) Reveals Potential Mechanisms of Evolutionary Specialization.</title>
        <authorList>
            <person name="Sun Y."/>
            <person name="Deng T."/>
            <person name="Zhang A."/>
            <person name="Moore M.J."/>
            <person name="Landis J.B."/>
            <person name="Lin N."/>
            <person name="Zhang H."/>
            <person name="Zhang X."/>
            <person name="Huang J."/>
            <person name="Zhang X."/>
            <person name="Sun H."/>
            <person name="Wang H."/>
        </authorList>
    </citation>
    <scope>NUCLEOTIDE SEQUENCE [LARGE SCALE GENOMIC DNA]</scope>
    <source>
        <strain evidence="1">TB1705</strain>
        <tissue evidence="1">Leaf</tissue>
    </source>
</reference>
<dbReference type="EMBL" id="JACGCM010001166">
    <property type="protein sequence ID" value="KAF6160208.1"/>
    <property type="molecule type" value="Genomic_DNA"/>
</dbReference>
<comment type="caution">
    <text evidence="1">The sequence shown here is derived from an EMBL/GenBank/DDBJ whole genome shotgun (WGS) entry which is preliminary data.</text>
</comment>
<dbReference type="AlphaFoldDB" id="A0A7J7MZU3"/>
<proteinExistence type="predicted"/>
<accession>A0A7J7MZU3</accession>
<gene>
    <name evidence="1" type="ORF">GIB67_016644</name>
</gene>
<protein>
    <submittedName>
        <fullName evidence="1">Uncharacterized protein</fullName>
    </submittedName>
</protein>
<dbReference type="OrthoDB" id="1915076at2759"/>
<evidence type="ECO:0000313" key="2">
    <source>
        <dbReference type="Proteomes" id="UP000541444"/>
    </source>
</evidence>
<organism evidence="1 2">
    <name type="scientific">Kingdonia uniflora</name>
    <dbReference type="NCBI Taxonomy" id="39325"/>
    <lineage>
        <taxon>Eukaryota</taxon>
        <taxon>Viridiplantae</taxon>
        <taxon>Streptophyta</taxon>
        <taxon>Embryophyta</taxon>
        <taxon>Tracheophyta</taxon>
        <taxon>Spermatophyta</taxon>
        <taxon>Magnoliopsida</taxon>
        <taxon>Ranunculales</taxon>
        <taxon>Circaeasteraceae</taxon>
        <taxon>Kingdonia</taxon>
    </lineage>
</organism>
<dbReference type="Proteomes" id="UP000541444">
    <property type="component" value="Unassembled WGS sequence"/>
</dbReference>
<name>A0A7J7MZU3_9MAGN</name>
<dbReference type="CDD" id="cd22744">
    <property type="entry name" value="OTU"/>
    <property type="match status" value="1"/>
</dbReference>
<sequence length="172" mass="20205">VFNNRNDLIKWCHYIKKIVGTVIVTKRADNSYSGRTPIITLACEGSGKFRLYKKDLEKKTKILIETIYKACPRFDDNGNCGFRVVARWLGRHENDWVSVKSDLINEFLSYKDDYVLLFGSDDVKTMLKSLSWFTDGWVHFDNMDPIPSIATFWRRRHKDEASGWDEPYLLRI</sequence>
<feature type="non-terminal residue" evidence="1">
    <location>
        <position position="1"/>
    </location>
</feature>